<evidence type="ECO:0000256" key="1">
    <source>
        <dbReference type="SAM" id="MobiDB-lite"/>
    </source>
</evidence>
<evidence type="ECO:0000313" key="3">
    <source>
        <dbReference type="Proteomes" id="UP001465976"/>
    </source>
</evidence>
<dbReference type="Proteomes" id="UP001465976">
    <property type="component" value="Unassembled WGS sequence"/>
</dbReference>
<organism evidence="2 3">
    <name type="scientific">Marasmius crinis-equi</name>
    <dbReference type="NCBI Taxonomy" id="585013"/>
    <lineage>
        <taxon>Eukaryota</taxon>
        <taxon>Fungi</taxon>
        <taxon>Dikarya</taxon>
        <taxon>Basidiomycota</taxon>
        <taxon>Agaricomycotina</taxon>
        <taxon>Agaricomycetes</taxon>
        <taxon>Agaricomycetidae</taxon>
        <taxon>Agaricales</taxon>
        <taxon>Marasmiineae</taxon>
        <taxon>Marasmiaceae</taxon>
        <taxon>Marasmius</taxon>
    </lineage>
</organism>
<proteinExistence type="predicted"/>
<reference evidence="2 3" key="1">
    <citation type="submission" date="2024-02" db="EMBL/GenBank/DDBJ databases">
        <title>A draft genome for the cacao thread blight pathogen Marasmius crinis-equi.</title>
        <authorList>
            <person name="Cohen S.P."/>
            <person name="Baruah I.K."/>
            <person name="Amoako-Attah I."/>
            <person name="Bukari Y."/>
            <person name="Meinhardt L.W."/>
            <person name="Bailey B.A."/>
        </authorList>
    </citation>
    <scope>NUCLEOTIDE SEQUENCE [LARGE SCALE GENOMIC DNA]</scope>
    <source>
        <strain evidence="2 3">GH-76</strain>
    </source>
</reference>
<gene>
    <name evidence="2" type="ORF">V5O48_005005</name>
</gene>
<name>A0ABR3FNN0_9AGAR</name>
<accession>A0ABR3FNN0</accession>
<protein>
    <submittedName>
        <fullName evidence="2">Uncharacterized protein</fullName>
    </submittedName>
</protein>
<evidence type="ECO:0000313" key="2">
    <source>
        <dbReference type="EMBL" id="KAL0576995.1"/>
    </source>
</evidence>
<sequence length="103" mass="11386">MSVSSAILGNAGTGRAAEAVLVVSEMTDTYILGAQEKLPTKECIVWRDKTVSHHRYSQLHTDEGASLVKVRILEVKKVRFGAERMNTRSAKEQTQGDREVEPS</sequence>
<dbReference type="EMBL" id="JBAHYK010000185">
    <property type="protein sequence ID" value="KAL0576995.1"/>
    <property type="molecule type" value="Genomic_DNA"/>
</dbReference>
<keyword evidence="3" id="KW-1185">Reference proteome</keyword>
<feature type="region of interest" description="Disordered" evidence="1">
    <location>
        <begin position="84"/>
        <end position="103"/>
    </location>
</feature>
<comment type="caution">
    <text evidence="2">The sequence shown here is derived from an EMBL/GenBank/DDBJ whole genome shotgun (WGS) entry which is preliminary data.</text>
</comment>